<dbReference type="EMBL" id="KZ293432">
    <property type="protein sequence ID" value="PBK68526.1"/>
    <property type="molecule type" value="Genomic_DNA"/>
</dbReference>
<dbReference type="Proteomes" id="UP000218334">
    <property type="component" value="Unassembled WGS sequence"/>
</dbReference>
<evidence type="ECO:0000313" key="1">
    <source>
        <dbReference type="EMBL" id="PBK68526.1"/>
    </source>
</evidence>
<protein>
    <submittedName>
        <fullName evidence="1">Uncharacterized protein</fullName>
    </submittedName>
</protein>
<gene>
    <name evidence="1" type="ORF">ARMSODRAFT_975926</name>
</gene>
<accession>A0A2H3BZQ5</accession>
<evidence type="ECO:0000313" key="2">
    <source>
        <dbReference type="Proteomes" id="UP000218334"/>
    </source>
</evidence>
<proteinExistence type="predicted"/>
<keyword evidence="2" id="KW-1185">Reference proteome</keyword>
<sequence>MAQGGRTTSFHADKRTIASEHFVRNEFPIRVCHRPDTIFLGVDLPREIKSGLVMNEDLDLRLWDPTPEISRSGRMELMTEMYARRHVSDVWVRLWYITGSTTGFDDQEADSRLSYKRKSLSEKRTQQMHSSNRSWELEQALRPQGYGLWNIGLSSKVSTYQVLTL</sequence>
<dbReference type="AlphaFoldDB" id="A0A2H3BZQ5"/>
<name>A0A2H3BZQ5_9AGAR</name>
<reference evidence="2" key="1">
    <citation type="journal article" date="2017" name="Nat. Ecol. Evol.">
        <title>Genome expansion and lineage-specific genetic innovations in the forest pathogenic fungi Armillaria.</title>
        <authorList>
            <person name="Sipos G."/>
            <person name="Prasanna A.N."/>
            <person name="Walter M.C."/>
            <person name="O'Connor E."/>
            <person name="Balint B."/>
            <person name="Krizsan K."/>
            <person name="Kiss B."/>
            <person name="Hess J."/>
            <person name="Varga T."/>
            <person name="Slot J."/>
            <person name="Riley R."/>
            <person name="Boka B."/>
            <person name="Rigling D."/>
            <person name="Barry K."/>
            <person name="Lee J."/>
            <person name="Mihaltcheva S."/>
            <person name="LaButti K."/>
            <person name="Lipzen A."/>
            <person name="Waldron R."/>
            <person name="Moloney N.M."/>
            <person name="Sperisen C."/>
            <person name="Kredics L."/>
            <person name="Vagvoelgyi C."/>
            <person name="Patrignani A."/>
            <person name="Fitzpatrick D."/>
            <person name="Nagy I."/>
            <person name="Doyle S."/>
            <person name="Anderson J.B."/>
            <person name="Grigoriev I.V."/>
            <person name="Gueldener U."/>
            <person name="Muensterkoetter M."/>
            <person name="Nagy L.G."/>
        </authorList>
    </citation>
    <scope>NUCLEOTIDE SEQUENCE [LARGE SCALE GENOMIC DNA]</scope>
    <source>
        <strain evidence="2">28-4</strain>
    </source>
</reference>
<organism evidence="1 2">
    <name type="scientific">Armillaria solidipes</name>
    <dbReference type="NCBI Taxonomy" id="1076256"/>
    <lineage>
        <taxon>Eukaryota</taxon>
        <taxon>Fungi</taxon>
        <taxon>Dikarya</taxon>
        <taxon>Basidiomycota</taxon>
        <taxon>Agaricomycotina</taxon>
        <taxon>Agaricomycetes</taxon>
        <taxon>Agaricomycetidae</taxon>
        <taxon>Agaricales</taxon>
        <taxon>Marasmiineae</taxon>
        <taxon>Physalacriaceae</taxon>
        <taxon>Armillaria</taxon>
    </lineage>
</organism>